<reference evidence="1 2" key="1">
    <citation type="submission" date="2009-01" db="EMBL/GenBank/DDBJ databases">
        <authorList>
            <person name="Fulton L."/>
            <person name="Clifton S."/>
            <person name="Fulton B."/>
            <person name="Xu J."/>
            <person name="Minx P."/>
            <person name="Pepin K.H."/>
            <person name="Johnson M."/>
            <person name="Bhonagiri V."/>
            <person name="Nash W.E."/>
            <person name="Mardis E.R."/>
            <person name="Wilson R.K."/>
        </authorList>
    </citation>
    <scope>NUCLEOTIDE SEQUENCE [LARGE SCALE GENOMIC DNA]</scope>
    <source>
        <strain evidence="1 2">DSM 5476</strain>
    </source>
</reference>
<gene>
    <name evidence="1" type="ORF">CLOSTMETH_00869</name>
</gene>
<dbReference type="HOGENOM" id="CLU_2631927_0_0_9"/>
<dbReference type="AlphaFoldDB" id="C0EAL2"/>
<name>C0EAL2_9FIRM</name>
<evidence type="ECO:0000313" key="1">
    <source>
        <dbReference type="EMBL" id="EEG31477.1"/>
    </source>
</evidence>
<sequence>MFQKYSGAWKELFPGAAVFDFNSILVEKRKKMKGKSGLSGDSKASLDCLYFIILLCGNHENGMNCFLIFFGEIMESA</sequence>
<dbReference type="EMBL" id="ACEC01000033">
    <property type="protein sequence ID" value="EEG31477.1"/>
    <property type="molecule type" value="Genomic_DNA"/>
</dbReference>
<evidence type="ECO:0000313" key="2">
    <source>
        <dbReference type="Proteomes" id="UP000003340"/>
    </source>
</evidence>
<accession>C0EAL2</accession>
<keyword evidence="2" id="KW-1185">Reference proteome</keyword>
<dbReference type="Proteomes" id="UP000003340">
    <property type="component" value="Unassembled WGS sequence"/>
</dbReference>
<reference evidence="1 2" key="2">
    <citation type="submission" date="2009-02" db="EMBL/GenBank/DDBJ databases">
        <title>Draft genome sequence of Clostridium methylpentosum (DSM 5476).</title>
        <authorList>
            <person name="Sudarsanam P."/>
            <person name="Ley R."/>
            <person name="Guruge J."/>
            <person name="Turnbaugh P.J."/>
            <person name="Mahowald M."/>
            <person name="Liep D."/>
            <person name="Gordon J."/>
        </authorList>
    </citation>
    <scope>NUCLEOTIDE SEQUENCE [LARGE SCALE GENOMIC DNA]</scope>
    <source>
        <strain evidence="1 2">DSM 5476</strain>
    </source>
</reference>
<dbReference type="STRING" id="537013.CLOSTMETH_00869"/>
<comment type="caution">
    <text evidence="1">The sequence shown here is derived from an EMBL/GenBank/DDBJ whole genome shotgun (WGS) entry which is preliminary data.</text>
</comment>
<protein>
    <submittedName>
        <fullName evidence="1">Uncharacterized protein</fullName>
    </submittedName>
</protein>
<proteinExistence type="predicted"/>
<organism evidence="1 2">
    <name type="scientific">[Clostridium] methylpentosum DSM 5476</name>
    <dbReference type="NCBI Taxonomy" id="537013"/>
    <lineage>
        <taxon>Bacteria</taxon>
        <taxon>Bacillati</taxon>
        <taxon>Bacillota</taxon>
        <taxon>Clostridia</taxon>
        <taxon>Eubacteriales</taxon>
        <taxon>Oscillospiraceae</taxon>
        <taxon>Oscillospiraceae incertae sedis</taxon>
    </lineage>
</organism>